<sequence>MTAMGSHRVRPVLIIAIAAVALGIASTAMLAAFGSFAGSRSCAAPALPGTVVDVTLTDMGGMMGPGMMGNGPYGPGANNNGYPWPRRGTTRVFVNPSTVPAGPVSLRVRNKGALTHEVVVLPLPQGQLPGQRVSGPDGKVDETGSLGEASRTCGADDGMDIAPYGIAAGASGWTTITLPPGRYELICNIAGHYWSGMFAELDVTGQNR</sequence>
<dbReference type="SUPFAM" id="SSF49503">
    <property type="entry name" value="Cupredoxins"/>
    <property type="match status" value="1"/>
</dbReference>
<organism evidence="4">
    <name type="scientific">uncultured Mycobacterium sp</name>
    <dbReference type="NCBI Taxonomy" id="171292"/>
    <lineage>
        <taxon>Bacteria</taxon>
        <taxon>Bacillati</taxon>
        <taxon>Actinomycetota</taxon>
        <taxon>Actinomycetes</taxon>
        <taxon>Mycobacteriales</taxon>
        <taxon>Mycobacteriaceae</taxon>
        <taxon>Mycobacterium</taxon>
        <taxon>environmental samples</taxon>
    </lineage>
</organism>
<reference evidence="4" key="1">
    <citation type="submission" date="2016-03" db="EMBL/GenBank/DDBJ databases">
        <authorList>
            <person name="Ploux O."/>
        </authorList>
    </citation>
    <scope>NUCLEOTIDE SEQUENCE</scope>
    <source>
        <strain evidence="4">UC10</strain>
    </source>
</reference>
<feature type="region of interest" description="Disordered" evidence="2">
    <location>
        <begin position="126"/>
        <end position="154"/>
    </location>
</feature>
<dbReference type="GO" id="GO:0046872">
    <property type="term" value="F:metal ion binding"/>
    <property type="evidence" value="ECO:0007669"/>
    <property type="project" value="UniProtKB-KW"/>
</dbReference>
<dbReference type="Pfam" id="PF06525">
    <property type="entry name" value="SoxE"/>
    <property type="match status" value="1"/>
</dbReference>
<protein>
    <recommendedName>
        <fullName evidence="3">Sulfocyanin-like C-terminal domain-containing protein</fullName>
    </recommendedName>
</protein>
<dbReference type="InterPro" id="IPR049544">
    <property type="entry name" value="SoxE-like_C"/>
</dbReference>
<feature type="domain" description="Sulfocyanin-like C-terminal" evidence="3">
    <location>
        <begin position="99"/>
        <end position="204"/>
    </location>
</feature>
<dbReference type="AlphaFoldDB" id="A0A1Y5PL76"/>
<evidence type="ECO:0000259" key="3">
    <source>
        <dbReference type="Pfam" id="PF06525"/>
    </source>
</evidence>
<dbReference type="InterPro" id="IPR008972">
    <property type="entry name" value="Cupredoxin"/>
</dbReference>
<evidence type="ECO:0000256" key="2">
    <source>
        <dbReference type="SAM" id="MobiDB-lite"/>
    </source>
</evidence>
<evidence type="ECO:0000313" key="4">
    <source>
        <dbReference type="EMBL" id="SBS79394.1"/>
    </source>
</evidence>
<dbReference type="Gene3D" id="2.60.40.420">
    <property type="entry name" value="Cupredoxins - blue copper proteins"/>
    <property type="match status" value="1"/>
</dbReference>
<gene>
    <name evidence="4" type="ORF">MHPYR_780007</name>
</gene>
<dbReference type="PROSITE" id="PS00079">
    <property type="entry name" value="MULTICOPPER_OXIDASE1"/>
    <property type="match status" value="1"/>
</dbReference>
<accession>A0A1Y5PL76</accession>
<evidence type="ECO:0000256" key="1">
    <source>
        <dbReference type="ARBA" id="ARBA00022723"/>
    </source>
</evidence>
<proteinExistence type="predicted"/>
<name>A0A1Y5PL76_9MYCO</name>
<dbReference type="EMBL" id="FLQS01000076">
    <property type="protein sequence ID" value="SBS79394.1"/>
    <property type="molecule type" value="Genomic_DNA"/>
</dbReference>
<dbReference type="InterPro" id="IPR033138">
    <property type="entry name" value="Cu_oxidase_CS"/>
</dbReference>
<keyword evidence="1" id="KW-0479">Metal-binding</keyword>